<dbReference type="Proteomes" id="UP001642360">
    <property type="component" value="Unassembled WGS sequence"/>
</dbReference>
<protein>
    <submittedName>
        <fullName evidence="2">Uncharacterized protein</fullName>
    </submittedName>
</protein>
<evidence type="ECO:0000256" key="1">
    <source>
        <dbReference type="SAM" id="MobiDB-lite"/>
    </source>
</evidence>
<name>A0ABC8SFT9_9AQUA</name>
<dbReference type="AlphaFoldDB" id="A0ABC8SFT9"/>
<organism evidence="2 3">
    <name type="scientific">Ilex paraguariensis</name>
    <name type="common">yerba mate</name>
    <dbReference type="NCBI Taxonomy" id="185542"/>
    <lineage>
        <taxon>Eukaryota</taxon>
        <taxon>Viridiplantae</taxon>
        <taxon>Streptophyta</taxon>
        <taxon>Embryophyta</taxon>
        <taxon>Tracheophyta</taxon>
        <taxon>Spermatophyta</taxon>
        <taxon>Magnoliopsida</taxon>
        <taxon>eudicotyledons</taxon>
        <taxon>Gunneridae</taxon>
        <taxon>Pentapetalae</taxon>
        <taxon>asterids</taxon>
        <taxon>campanulids</taxon>
        <taxon>Aquifoliales</taxon>
        <taxon>Aquifoliaceae</taxon>
        <taxon>Ilex</taxon>
    </lineage>
</organism>
<proteinExistence type="predicted"/>
<reference evidence="2 3" key="1">
    <citation type="submission" date="2024-02" db="EMBL/GenBank/DDBJ databases">
        <authorList>
            <person name="Vignale AGUSTIN F."/>
            <person name="Sosa J E."/>
            <person name="Modenutti C."/>
        </authorList>
    </citation>
    <scope>NUCLEOTIDE SEQUENCE [LARGE SCALE GENOMIC DNA]</scope>
</reference>
<feature type="compositionally biased region" description="Polar residues" evidence="1">
    <location>
        <begin position="18"/>
        <end position="36"/>
    </location>
</feature>
<feature type="region of interest" description="Disordered" evidence="1">
    <location>
        <begin position="17"/>
        <end position="36"/>
    </location>
</feature>
<evidence type="ECO:0000313" key="3">
    <source>
        <dbReference type="Proteomes" id="UP001642360"/>
    </source>
</evidence>
<evidence type="ECO:0000313" key="2">
    <source>
        <dbReference type="EMBL" id="CAK9156063.1"/>
    </source>
</evidence>
<sequence>MGSSISSLYKQHQIGELRSNQQEGTSPDMSKMSHSVSETCQKFKKIQKKIGHFFTYPTCVHVRGKNVLVLPRSKILLENLLKNTIWYALHAVNFCKVFLSI</sequence>
<gene>
    <name evidence="2" type="ORF">ILEXP_LOCUS24474</name>
</gene>
<keyword evidence="3" id="KW-1185">Reference proteome</keyword>
<comment type="caution">
    <text evidence="2">The sequence shown here is derived from an EMBL/GenBank/DDBJ whole genome shotgun (WGS) entry which is preliminary data.</text>
</comment>
<dbReference type="EMBL" id="CAUOFW020002780">
    <property type="protein sequence ID" value="CAK9156063.1"/>
    <property type="molecule type" value="Genomic_DNA"/>
</dbReference>
<accession>A0ABC8SFT9</accession>